<feature type="transmembrane region" description="Helical" evidence="8">
    <location>
        <begin position="128"/>
        <end position="147"/>
    </location>
</feature>
<sequence length="351" mass="39410">MAQFFLPLFLSYLLTPLIILSAEKMDLMDKPNKRKVHFRDVPILGGLAIYMSFITGVFLFEPMHRIHQAVLLGSFIIMIIGVVDDLYELRPRTKFVGQLIAASVVIFLGQIQVDYVNLPFGGILDFEYLSIPITYLWIIGVTNAINLIDGLDGLSAGVSGIALIAMAGMAFVMKDGYVFVISLLLIGSILGFLPYNFYPAKIFMGDTGALFLGFMISVLSLLGFKNITFISFIVPILILGVPISDTFLAIIRRLVNKRPIFAPDQSHLHHRLIHAGFTHRQTVILIYAISSLFALFAFIFSMTTVWGSVILLLFILLLLELLIEKIGLIHQQYKPILRLIETVRMSRIKNR</sequence>
<dbReference type="GO" id="GO:0009103">
    <property type="term" value="P:lipopolysaccharide biosynthetic process"/>
    <property type="evidence" value="ECO:0007669"/>
    <property type="project" value="TreeGrafter"/>
</dbReference>
<evidence type="ECO:0000256" key="5">
    <source>
        <dbReference type="ARBA" id="ARBA00022989"/>
    </source>
</evidence>
<reference evidence="9" key="1">
    <citation type="submission" date="2022-09" db="EMBL/GenBank/DDBJ databases">
        <title>Complete Genomes of Fervidibacillus albus and Fervidibacillus halotolerans isolated from tidal flat sediments.</title>
        <authorList>
            <person name="Kwon K.K."/>
            <person name="Yang S.-H."/>
            <person name="Park M.J."/>
            <person name="Oh H.-M."/>
        </authorList>
    </citation>
    <scope>NUCLEOTIDE SEQUENCE</scope>
    <source>
        <strain evidence="9">MEBiC13591</strain>
    </source>
</reference>
<evidence type="ECO:0000256" key="2">
    <source>
        <dbReference type="ARBA" id="ARBA00022475"/>
    </source>
</evidence>
<feature type="transmembrane region" description="Helical" evidence="8">
    <location>
        <begin position="282"/>
        <end position="299"/>
    </location>
</feature>
<gene>
    <name evidence="9" type="ORF">OE104_14895</name>
</gene>
<accession>A0A9E8LY11</accession>
<dbReference type="CDD" id="cd06853">
    <property type="entry name" value="GT_WecA_like"/>
    <property type="match status" value="1"/>
</dbReference>
<feature type="transmembrane region" description="Helical" evidence="8">
    <location>
        <begin position="305"/>
        <end position="323"/>
    </location>
</feature>
<feature type="transmembrane region" description="Helical" evidence="8">
    <location>
        <begin position="202"/>
        <end position="223"/>
    </location>
</feature>
<feature type="binding site" evidence="7">
    <location>
        <position position="146"/>
    </location>
    <ligand>
        <name>Mg(2+)</name>
        <dbReference type="ChEBI" id="CHEBI:18420"/>
    </ligand>
</feature>
<evidence type="ECO:0000313" key="9">
    <source>
        <dbReference type="EMBL" id="WAA11390.1"/>
    </source>
</evidence>
<dbReference type="EMBL" id="CP106878">
    <property type="protein sequence ID" value="WAA11390.1"/>
    <property type="molecule type" value="Genomic_DNA"/>
</dbReference>
<dbReference type="RefSeq" id="WP_275419212.1">
    <property type="nucleotide sequence ID" value="NZ_CP106878.1"/>
</dbReference>
<dbReference type="PROSITE" id="PS01348">
    <property type="entry name" value="MRAY_2"/>
    <property type="match status" value="1"/>
</dbReference>
<dbReference type="InterPro" id="IPR000715">
    <property type="entry name" value="Glycosyl_transferase_4"/>
</dbReference>
<keyword evidence="10" id="KW-1185">Reference proteome</keyword>
<dbReference type="GO" id="GO:0046872">
    <property type="term" value="F:metal ion binding"/>
    <property type="evidence" value="ECO:0007669"/>
    <property type="project" value="UniProtKB-KW"/>
</dbReference>
<feature type="binding site" evidence="7">
    <location>
        <position position="206"/>
    </location>
    <ligand>
        <name>Mg(2+)</name>
        <dbReference type="ChEBI" id="CHEBI:18420"/>
    </ligand>
</feature>
<evidence type="ECO:0000256" key="8">
    <source>
        <dbReference type="SAM" id="Phobius"/>
    </source>
</evidence>
<organism evidence="9 10">
    <name type="scientific">Fervidibacillus albus</name>
    <dbReference type="NCBI Taxonomy" id="2980026"/>
    <lineage>
        <taxon>Bacteria</taxon>
        <taxon>Bacillati</taxon>
        <taxon>Bacillota</taxon>
        <taxon>Bacilli</taxon>
        <taxon>Bacillales</taxon>
        <taxon>Bacillaceae</taxon>
        <taxon>Fervidibacillus</taxon>
    </lineage>
</organism>
<evidence type="ECO:0000256" key="4">
    <source>
        <dbReference type="ARBA" id="ARBA00022692"/>
    </source>
</evidence>
<keyword evidence="5 8" id="KW-1133">Transmembrane helix</keyword>
<keyword evidence="7" id="KW-0460">Magnesium</keyword>
<evidence type="ECO:0000256" key="3">
    <source>
        <dbReference type="ARBA" id="ARBA00022679"/>
    </source>
</evidence>
<keyword evidence="7" id="KW-0479">Metal-binding</keyword>
<feature type="transmembrane region" description="Helical" evidence="8">
    <location>
        <begin position="154"/>
        <end position="171"/>
    </location>
</feature>
<feature type="transmembrane region" description="Helical" evidence="8">
    <location>
        <begin position="6"/>
        <end position="22"/>
    </location>
</feature>
<feature type="transmembrane region" description="Helical" evidence="8">
    <location>
        <begin position="43"/>
        <end position="60"/>
    </location>
</feature>
<proteinExistence type="predicted"/>
<dbReference type="InterPro" id="IPR018480">
    <property type="entry name" value="PNAcMuramoyl-5peptid_Trfase_CS"/>
</dbReference>
<feature type="transmembrane region" description="Helical" evidence="8">
    <location>
        <begin position="95"/>
        <end position="113"/>
    </location>
</feature>
<dbReference type="GO" id="GO:0044038">
    <property type="term" value="P:cell wall macromolecule biosynthetic process"/>
    <property type="evidence" value="ECO:0007669"/>
    <property type="project" value="TreeGrafter"/>
</dbReference>
<comment type="cofactor">
    <cofactor evidence="7">
        <name>Mg(2+)</name>
        <dbReference type="ChEBI" id="CHEBI:18420"/>
    </cofactor>
</comment>
<dbReference type="Proteomes" id="UP001164718">
    <property type="component" value="Chromosome"/>
</dbReference>
<dbReference type="GO" id="GO:0016780">
    <property type="term" value="F:phosphotransferase activity, for other substituted phosphate groups"/>
    <property type="evidence" value="ECO:0007669"/>
    <property type="project" value="InterPro"/>
</dbReference>
<keyword evidence="4 8" id="KW-0812">Transmembrane</keyword>
<dbReference type="Pfam" id="PF00953">
    <property type="entry name" value="Glycos_transf_4"/>
    <property type="match status" value="1"/>
</dbReference>
<keyword evidence="6 8" id="KW-0472">Membrane</keyword>
<dbReference type="GO" id="GO:0071555">
    <property type="term" value="P:cell wall organization"/>
    <property type="evidence" value="ECO:0007669"/>
    <property type="project" value="TreeGrafter"/>
</dbReference>
<dbReference type="KEGG" id="faf:OE104_14895"/>
<feature type="transmembrane region" description="Helical" evidence="8">
    <location>
        <begin position="66"/>
        <end position="83"/>
    </location>
</feature>
<evidence type="ECO:0000256" key="1">
    <source>
        <dbReference type="ARBA" id="ARBA00004651"/>
    </source>
</evidence>
<name>A0A9E8LY11_9BACI</name>
<dbReference type="AlphaFoldDB" id="A0A9E8LY11"/>
<dbReference type="GO" id="GO:0005886">
    <property type="term" value="C:plasma membrane"/>
    <property type="evidence" value="ECO:0007669"/>
    <property type="project" value="UniProtKB-SubCell"/>
</dbReference>
<comment type="subcellular location">
    <subcellularLocation>
        <location evidence="1">Cell membrane</location>
        <topology evidence="1">Multi-pass membrane protein</topology>
    </subcellularLocation>
</comment>
<feature type="transmembrane region" description="Helical" evidence="8">
    <location>
        <begin position="229"/>
        <end position="251"/>
    </location>
</feature>
<evidence type="ECO:0000313" key="10">
    <source>
        <dbReference type="Proteomes" id="UP001164718"/>
    </source>
</evidence>
<protein>
    <submittedName>
        <fullName evidence="9">Undecaprenyl/decaprenyl-phosphate alpha-N-acetylglucosaminyl 1-phosphate transferase</fullName>
    </submittedName>
</protein>
<feature type="transmembrane region" description="Helical" evidence="8">
    <location>
        <begin position="177"/>
        <end position="195"/>
    </location>
</feature>
<dbReference type="PANTHER" id="PTHR22926:SF3">
    <property type="entry name" value="UNDECAPRENYL-PHOSPHATE ALPHA-N-ACETYLGLUCOSAMINYL 1-PHOSPHATE TRANSFERASE"/>
    <property type="match status" value="1"/>
</dbReference>
<keyword evidence="3 9" id="KW-0808">Transferase</keyword>
<evidence type="ECO:0000256" key="7">
    <source>
        <dbReference type="PIRSR" id="PIRSR600715-1"/>
    </source>
</evidence>
<evidence type="ECO:0000256" key="6">
    <source>
        <dbReference type="ARBA" id="ARBA00023136"/>
    </source>
</evidence>
<keyword evidence="2" id="KW-1003">Cell membrane</keyword>
<dbReference type="PANTHER" id="PTHR22926">
    <property type="entry name" value="PHOSPHO-N-ACETYLMURAMOYL-PENTAPEPTIDE-TRANSFERASE"/>
    <property type="match status" value="1"/>
</dbReference>